<feature type="domain" description="HAT C-terminal dimerisation" evidence="1">
    <location>
        <begin position="1"/>
        <end position="54"/>
    </location>
</feature>
<evidence type="ECO:0000313" key="4">
    <source>
        <dbReference type="Proteomes" id="UP000015101"/>
    </source>
</evidence>
<dbReference type="EnsemblMetazoa" id="HelroT70514">
    <property type="protein sequence ID" value="HelroP70514"/>
    <property type="gene ID" value="HelroG70514"/>
</dbReference>
<dbReference type="GeneID" id="20214473"/>
<evidence type="ECO:0000313" key="2">
    <source>
        <dbReference type="EMBL" id="ESN91287.1"/>
    </source>
</evidence>
<proteinExistence type="predicted"/>
<sequence>PNIEILLKIFLTIPLSNASGESYFSVLKRIKNYSKSTMGDQKLSNLAIMYIEQETLNRVDTAIIIDEFAISKTRKKFI</sequence>
<reference evidence="2 4" key="2">
    <citation type="journal article" date="2013" name="Nature">
        <title>Insights into bilaterian evolution from three spiralian genomes.</title>
        <authorList>
            <person name="Simakov O."/>
            <person name="Marletaz F."/>
            <person name="Cho S.J."/>
            <person name="Edsinger-Gonzales E."/>
            <person name="Havlak P."/>
            <person name="Hellsten U."/>
            <person name="Kuo D.H."/>
            <person name="Larsson T."/>
            <person name="Lv J."/>
            <person name="Arendt D."/>
            <person name="Savage R."/>
            <person name="Osoegawa K."/>
            <person name="de Jong P."/>
            <person name="Grimwood J."/>
            <person name="Chapman J.A."/>
            <person name="Shapiro H."/>
            <person name="Aerts A."/>
            <person name="Otillar R.P."/>
            <person name="Terry A.Y."/>
            <person name="Boore J.L."/>
            <person name="Grigoriev I.V."/>
            <person name="Lindberg D.R."/>
            <person name="Seaver E.C."/>
            <person name="Weisblat D.A."/>
            <person name="Putnam N.H."/>
            <person name="Rokhsar D.S."/>
        </authorList>
    </citation>
    <scope>NUCLEOTIDE SEQUENCE</scope>
</reference>
<dbReference type="AlphaFoldDB" id="T1G075"/>
<dbReference type="STRING" id="6412.T1G075"/>
<dbReference type="PANTHER" id="PTHR45749">
    <property type="match status" value="1"/>
</dbReference>
<gene>
    <name evidence="3" type="primary">20214473</name>
    <name evidence="2" type="ORF">HELRODRAFT_70514</name>
</gene>
<dbReference type="RefSeq" id="XP_009030144.1">
    <property type="nucleotide sequence ID" value="XM_009031896.1"/>
</dbReference>
<dbReference type="EMBL" id="KB097700">
    <property type="protein sequence ID" value="ESN91287.1"/>
    <property type="molecule type" value="Genomic_DNA"/>
</dbReference>
<dbReference type="EMBL" id="AMQM01002013">
    <property type="status" value="NOT_ANNOTATED_CDS"/>
    <property type="molecule type" value="Genomic_DNA"/>
</dbReference>
<keyword evidence="4" id="KW-1185">Reference proteome</keyword>
<dbReference type="GO" id="GO:0046983">
    <property type="term" value="F:protein dimerization activity"/>
    <property type="evidence" value="ECO:0007669"/>
    <property type="project" value="InterPro"/>
</dbReference>
<dbReference type="CTD" id="20214473"/>
<evidence type="ECO:0000259" key="1">
    <source>
        <dbReference type="Pfam" id="PF05699"/>
    </source>
</evidence>
<accession>T1G075</accession>
<dbReference type="PANTHER" id="PTHR45749:SF21">
    <property type="entry name" value="DUF4371 DOMAIN-CONTAINING PROTEIN"/>
    <property type="match status" value="1"/>
</dbReference>
<reference evidence="3" key="3">
    <citation type="submission" date="2015-06" db="UniProtKB">
        <authorList>
            <consortium name="EnsemblMetazoa"/>
        </authorList>
    </citation>
    <scope>IDENTIFICATION</scope>
</reference>
<organism evidence="3 4">
    <name type="scientific">Helobdella robusta</name>
    <name type="common">Californian leech</name>
    <dbReference type="NCBI Taxonomy" id="6412"/>
    <lineage>
        <taxon>Eukaryota</taxon>
        <taxon>Metazoa</taxon>
        <taxon>Spiralia</taxon>
        <taxon>Lophotrochozoa</taxon>
        <taxon>Annelida</taxon>
        <taxon>Clitellata</taxon>
        <taxon>Hirudinea</taxon>
        <taxon>Rhynchobdellida</taxon>
        <taxon>Glossiphoniidae</taxon>
        <taxon>Helobdella</taxon>
    </lineage>
</organism>
<evidence type="ECO:0000313" key="3">
    <source>
        <dbReference type="EnsemblMetazoa" id="HelroP70514"/>
    </source>
</evidence>
<dbReference type="InParanoid" id="T1G075"/>
<dbReference type="HOGENOM" id="CLU_006175_9_2_1"/>
<dbReference type="KEGG" id="hro:HELRODRAFT_70514"/>
<name>T1G075_HELRO</name>
<dbReference type="InterPro" id="IPR008906">
    <property type="entry name" value="HATC_C_dom"/>
</dbReference>
<protein>
    <recommendedName>
        <fullName evidence="1">HAT C-terminal dimerisation domain-containing protein</fullName>
    </recommendedName>
</protein>
<dbReference type="Pfam" id="PF05699">
    <property type="entry name" value="Dimer_Tnp_hAT"/>
    <property type="match status" value="1"/>
</dbReference>
<dbReference type="OrthoDB" id="9950531at2759"/>
<dbReference type="Proteomes" id="UP000015101">
    <property type="component" value="Unassembled WGS sequence"/>
</dbReference>
<reference evidence="4" key="1">
    <citation type="submission" date="2012-12" db="EMBL/GenBank/DDBJ databases">
        <authorList>
            <person name="Hellsten U."/>
            <person name="Grimwood J."/>
            <person name="Chapman J.A."/>
            <person name="Shapiro H."/>
            <person name="Aerts A."/>
            <person name="Otillar R.P."/>
            <person name="Terry A.Y."/>
            <person name="Boore J.L."/>
            <person name="Simakov O."/>
            <person name="Marletaz F."/>
            <person name="Cho S.-J."/>
            <person name="Edsinger-Gonzales E."/>
            <person name="Havlak P."/>
            <person name="Kuo D.-H."/>
            <person name="Larsson T."/>
            <person name="Lv J."/>
            <person name="Arendt D."/>
            <person name="Savage R."/>
            <person name="Osoegawa K."/>
            <person name="de Jong P."/>
            <person name="Lindberg D.R."/>
            <person name="Seaver E.C."/>
            <person name="Weisblat D.A."/>
            <person name="Putnam N.H."/>
            <person name="Grigoriev I.V."/>
            <person name="Rokhsar D.S."/>
        </authorList>
    </citation>
    <scope>NUCLEOTIDE SEQUENCE</scope>
</reference>